<organism evidence="3 4">
    <name type="scientific">Dietzia maris</name>
    <dbReference type="NCBI Taxonomy" id="37915"/>
    <lineage>
        <taxon>Bacteria</taxon>
        <taxon>Bacillati</taxon>
        <taxon>Actinomycetota</taxon>
        <taxon>Actinomycetes</taxon>
        <taxon>Mycobacteriales</taxon>
        <taxon>Dietziaceae</taxon>
        <taxon>Dietzia</taxon>
    </lineage>
</organism>
<dbReference type="EMBL" id="JAUHTB010000022">
    <property type="protein sequence ID" value="MDN4507386.1"/>
    <property type="molecule type" value="Genomic_DNA"/>
</dbReference>
<comment type="caution">
    <text evidence="3">The sequence shown here is derived from an EMBL/GenBank/DDBJ whole genome shotgun (WGS) entry which is preliminary data.</text>
</comment>
<dbReference type="EMBL" id="QNTT01000028">
    <property type="protein sequence ID" value="RBA33935.1"/>
    <property type="molecule type" value="Genomic_DNA"/>
</dbReference>
<dbReference type="Proteomes" id="UP000252187">
    <property type="component" value="Unassembled WGS sequence"/>
</dbReference>
<evidence type="ECO:0000313" key="4">
    <source>
        <dbReference type="Proteomes" id="UP000252187"/>
    </source>
</evidence>
<dbReference type="AlphaFoldDB" id="A0A365P909"/>
<proteinExistence type="predicted"/>
<reference evidence="2 5" key="2">
    <citation type="submission" date="2023-07" db="EMBL/GenBank/DDBJ databases">
        <title>Strategy for survival of the halotoleranting strain Dietzia MX2 from the Yakshinskoe mineral salts deposit.</title>
        <authorList>
            <person name="Kharitonova M.A."/>
            <person name="Kupriyanova-Ashina F.G."/>
            <person name="Shakirov T.R."/>
            <person name="Vafina M.S."/>
            <person name="Ilinskaya O.N."/>
        </authorList>
    </citation>
    <scope>NUCLEOTIDE SEQUENCE [LARGE SCALE GENOMIC DNA]</scope>
    <source>
        <strain evidence="2 5">MX2</strain>
    </source>
</reference>
<dbReference type="Proteomes" id="UP001172702">
    <property type="component" value="Unassembled WGS sequence"/>
</dbReference>
<feature type="signal peptide" evidence="1">
    <location>
        <begin position="1"/>
        <end position="31"/>
    </location>
</feature>
<evidence type="ECO:0000313" key="5">
    <source>
        <dbReference type="Proteomes" id="UP001172702"/>
    </source>
</evidence>
<reference evidence="3 4" key="1">
    <citation type="submission" date="2018-06" db="EMBL/GenBank/DDBJ databases">
        <title>Whole genome sequencing of four bacterial strains from South Shetland trench revealing bio-synthetic gene clusters.</title>
        <authorList>
            <person name="Abdel-Mageed W.M."/>
            <person name="Lehri B."/>
            <person name="Jarmusch S.A."/>
            <person name="Miranda K."/>
            <person name="Goodfellow M."/>
            <person name="Jaspars M."/>
            <person name="Karlyshev A.V."/>
        </authorList>
    </citation>
    <scope>NUCLEOTIDE SEQUENCE [LARGE SCALE GENOMIC DNA]</scope>
    <source>
        <strain evidence="3 4">SST1</strain>
    </source>
</reference>
<name>A0A365P909_9ACTN</name>
<accession>A0A365P909</accession>
<keyword evidence="1" id="KW-0732">Signal</keyword>
<feature type="chain" id="PRO_5039167595" evidence="1">
    <location>
        <begin position="32"/>
        <end position="156"/>
    </location>
</feature>
<sequence>MPLPHFACRRLGLAVALAGAVSALGTATAAADPDAAGLPAAAPPMPRGMPQVVSDVLGPEDPAFWNPAIPGTRVLTPLETRAEVICATGFVPVISCSTINRWDFDSRQRSLEFVDVPVIGGPPLRVWFDVPRLGDGSTREPVNRAVTWWLTDRTLS</sequence>
<evidence type="ECO:0000256" key="1">
    <source>
        <dbReference type="SAM" id="SignalP"/>
    </source>
</evidence>
<protein>
    <submittedName>
        <fullName evidence="3">Uncharacterized protein</fullName>
    </submittedName>
</protein>
<keyword evidence="5" id="KW-1185">Reference proteome</keyword>
<dbReference type="RefSeq" id="WP_119192784.1">
    <property type="nucleotide sequence ID" value="NZ_JAUHTB010000022.1"/>
</dbReference>
<evidence type="ECO:0000313" key="2">
    <source>
        <dbReference type="EMBL" id="MDN4507386.1"/>
    </source>
</evidence>
<evidence type="ECO:0000313" key="3">
    <source>
        <dbReference type="EMBL" id="RBA33935.1"/>
    </source>
</evidence>
<gene>
    <name evidence="3" type="ORF">DQ226_11050</name>
    <name evidence="2" type="ORF">QYF62_15170</name>
</gene>